<keyword evidence="2" id="KW-1185">Reference proteome</keyword>
<feature type="region of interest" description="Disordered" evidence="1">
    <location>
        <begin position="203"/>
        <end position="227"/>
    </location>
</feature>
<evidence type="ECO:0000313" key="3">
    <source>
        <dbReference type="WBParaSite" id="Csp11.Scaffold630.g18378.t2"/>
    </source>
</evidence>
<dbReference type="STRING" id="1561998.A0A1I7UQN7"/>
<name>A0A1I7UQN7_9PELO</name>
<dbReference type="WBParaSite" id="Csp11.Scaffold630.g18378.t2">
    <property type="protein sequence ID" value="Csp11.Scaffold630.g18378.t2"/>
    <property type="gene ID" value="Csp11.Scaffold630.g18378"/>
</dbReference>
<feature type="compositionally biased region" description="Low complexity" evidence="1">
    <location>
        <begin position="203"/>
        <end position="218"/>
    </location>
</feature>
<organism evidence="2 3">
    <name type="scientific">Caenorhabditis tropicalis</name>
    <dbReference type="NCBI Taxonomy" id="1561998"/>
    <lineage>
        <taxon>Eukaryota</taxon>
        <taxon>Metazoa</taxon>
        <taxon>Ecdysozoa</taxon>
        <taxon>Nematoda</taxon>
        <taxon>Chromadorea</taxon>
        <taxon>Rhabditida</taxon>
        <taxon>Rhabditina</taxon>
        <taxon>Rhabditomorpha</taxon>
        <taxon>Rhabditoidea</taxon>
        <taxon>Rhabditidae</taxon>
        <taxon>Peloderinae</taxon>
        <taxon>Caenorhabditis</taxon>
    </lineage>
</organism>
<proteinExistence type="predicted"/>
<evidence type="ECO:0000256" key="1">
    <source>
        <dbReference type="SAM" id="MobiDB-lite"/>
    </source>
</evidence>
<sequence length="491" mass="56475">MKSINKASHLHILIAYLKFTGSIELERDFASYDENKTYECYMCVSHIEAPARAIRKVYAFPSDGQFIAGKLDPDRLISVLKEYMPIEYQKITIKELDDAIPSTKVPEEREVRKTDCSCCKVLERTRDRLKTVIENSEESPSCYRLNFAVFEELNALANDLNINFAKNEESFEMAPYESEKQQTHEKYLMEFEQQQIIIPNNNISQSNNEKQSQQNQEKPQLEPIPYKPPLRHISILPSFPGIPYAASPIQHFLGPPTFPLLAEVNGIHSLPLKTEPNYSLTPRKRTNPLSKTLMVIPTAQEPPPKKSPKLLLDSNHSRLSPIVYSQSRQQENHTSDYAKEIMNTKFIVFSKHDLRSLFPEKYAHIVQNALSTLESSCLIYSHTTIELTVYIKEIRRTRLKELWNYGIIPEHYIQRIAGFNSTELVRNQFEKYKTSLIEMNCKPQFTELIGTILESSNNSELEIEFGKFDSGSTDSLVYFVQKENSEAGISG</sequence>
<reference evidence="3" key="1">
    <citation type="submission" date="2016-11" db="UniProtKB">
        <authorList>
            <consortium name="WormBaseParasite"/>
        </authorList>
    </citation>
    <scope>IDENTIFICATION</scope>
</reference>
<dbReference type="AlphaFoldDB" id="A0A1I7UQN7"/>
<dbReference type="Proteomes" id="UP000095282">
    <property type="component" value="Unplaced"/>
</dbReference>
<evidence type="ECO:0000313" key="2">
    <source>
        <dbReference type="Proteomes" id="UP000095282"/>
    </source>
</evidence>
<protein>
    <submittedName>
        <fullName evidence="3">SPK domain-containing protein</fullName>
    </submittedName>
</protein>
<accession>A0A1I7UQN7</accession>